<proteinExistence type="predicted"/>
<feature type="repeat" description="TPR" evidence="1">
    <location>
        <begin position="31"/>
        <end position="64"/>
    </location>
</feature>
<name>A0AAW4K2J7_LEPIR</name>
<dbReference type="EMBL" id="JAGGCK010000006">
    <property type="protein sequence ID" value="MBO8015139.1"/>
    <property type="molecule type" value="Genomic_DNA"/>
</dbReference>
<dbReference type="Proteomes" id="UP000670463">
    <property type="component" value="Unassembled WGS sequence"/>
</dbReference>
<accession>A0AAW4K2J7</accession>
<dbReference type="SUPFAM" id="SSF48452">
    <property type="entry name" value="TPR-like"/>
    <property type="match status" value="1"/>
</dbReference>
<reference evidence="2" key="1">
    <citation type="submission" date="2021-03" db="EMBL/GenBank/DDBJ databases">
        <title>Comparative genomic analysis of European sttrains of Leptospira interrogans serovars Copenhageni and Icterohaemorrhagiae.</title>
        <authorList>
            <person name="Arent Z."/>
            <person name="Gurgul A."/>
            <person name="Jasielczuk I."/>
            <person name="Pardyak L."/>
        </authorList>
    </citation>
    <scope>NUCLEOTIDE SEQUENCE</scope>
    <source>
        <strain evidence="2">X240</strain>
    </source>
</reference>
<evidence type="ECO:0000313" key="3">
    <source>
        <dbReference type="Proteomes" id="UP000670463"/>
    </source>
</evidence>
<feature type="repeat" description="TPR" evidence="1">
    <location>
        <begin position="1"/>
        <end position="30"/>
    </location>
</feature>
<dbReference type="PROSITE" id="PS50293">
    <property type="entry name" value="TPR_REGION"/>
    <property type="match status" value="1"/>
</dbReference>
<feature type="repeat" description="TPR" evidence="1">
    <location>
        <begin position="65"/>
        <end position="98"/>
    </location>
</feature>
<dbReference type="Pfam" id="PF13181">
    <property type="entry name" value="TPR_8"/>
    <property type="match status" value="1"/>
</dbReference>
<dbReference type="Pfam" id="PF13414">
    <property type="entry name" value="TPR_11"/>
    <property type="match status" value="1"/>
</dbReference>
<evidence type="ECO:0000256" key="1">
    <source>
        <dbReference type="PROSITE-ProRule" id="PRU00339"/>
    </source>
</evidence>
<organism evidence="2 3">
    <name type="scientific">Leptospira interrogans serovar Icterohaemorrhagiae</name>
    <dbReference type="NCBI Taxonomy" id="90062"/>
    <lineage>
        <taxon>Bacteria</taxon>
        <taxon>Pseudomonadati</taxon>
        <taxon>Spirochaetota</taxon>
        <taxon>Spirochaetia</taxon>
        <taxon>Leptospirales</taxon>
        <taxon>Leptospiraceae</taxon>
        <taxon>Leptospira</taxon>
    </lineage>
</organism>
<keyword evidence="1" id="KW-0802">TPR repeat</keyword>
<comment type="caution">
    <text evidence="2">The sequence shown here is derived from an EMBL/GenBank/DDBJ whole genome shotgun (WGS) entry which is preliminary data.</text>
</comment>
<dbReference type="PROSITE" id="PS50005">
    <property type="entry name" value="TPR"/>
    <property type="match status" value="3"/>
</dbReference>
<dbReference type="PANTHER" id="PTHR44998:SF1">
    <property type="entry name" value="UDP-N-ACETYLGLUCOSAMINE--PEPTIDE N-ACETYLGLUCOSAMINYLTRANSFERASE 110 KDA SUBUNIT"/>
    <property type="match status" value="1"/>
</dbReference>
<sequence>MSLGYLYDSSGSFKSAIQYYKSVLKTDPDYPDIWNNLGISYYNDGQIKNSISYFHKAIQLNLTFAYPVNNLGFIYIQKDDFSNAKKYFLRSIGLRPSEPFLLGETYTDLSICDYHLSEWNTVKENKKDQSNLTSIFLEGLFEKGIKVEGEDYRCFFKSN</sequence>
<dbReference type="GO" id="GO:0006493">
    <property type="term" value="P:protein O-linked glycosylation"/>
    <property type="evidence" value="ECO:0007669"/>
    <property type="project" value="TreeGrafter"/>
</dbReference>
<dbReference type="PANTHER" id="PTHR44998">
    <property type="match status" value="1"/>
</dbReference>
<dbReference type="SMART" id="SM00028">
    <property type="entry name" value="TPR"/>
    <property type="match status" value="3"/>
</dbReference>
<dbReference type="AlphaFoldDB" id="A0AAW4K2J7"/>
<evidence type="ECO:0000313" key="2">
    <source>
        <dbReference type="EMBL" id="MBO8015139.1"/>
    </source>
</evidence>
<protein>
    <submittedName>
        <fullName evidence="2">Tetratricopeptide repeat protein</fullName>
    </submittedName>
</protein>
<dbReference type="Gene3D" id="1.25.40.10">
    <property type="entry name" value="Tetratricopeptide repeat domain"/>
    <property type="match status" value="1"/>
</dbReference>
<gene>
    <name evidence="2" type="ORF">J6377_04995</name>
</gene>
<dbReference type="InterPro" id="IPR011990">
    <property type="entry name" value="TPR-like_helical_dom_sf"/>
</dbReference>
<dbReference type="InterPro" id="IPR019734">
    <property type="entry name" value="TPR_rpt"/>
</dbReference>
<dbReference type="GO" id="GO:0016757">
    <property type="term" value="F:glycosyltransferase activity"/>
    <property type="evidence" value="ECO:0007669"/>
    <property type="project" value="TreeGrafter"/>
</dbReference>